<dbReference type="InterPro" id="IPR002641">
    <property type="entry name" value="PNPLA_dom"/>
</dbReference>
<evidence type="ECO:0000313" key="7">
    <source>
        <dbReference type="Proteomes" id="UP000066014"/>
    </source>
</evidence>
<name>A0A060NWA0_9BURK</name>
<dbReference type="HOGENOM" id="CLU_047251_1_0_4"/>
<dbReference type="Proteomes" id="UP000066014">
    <property type="component" value="Chromosome"/>
</dbReference>
<feature type="domain" description="PNPLA" evidence="5">
    <location>
        <begin position="36"/>
        <end position="196"/>
    </location>
</feature>
<dbReference type="GO" id="GO:0016787">
    <property type="term" value="F:hydrolase activity"/>
    <property type="evidence" value="ECO:0007669"/>
    <property type="project" value="UniProtKB-UniRule"/>
</dbReference>
<gene>
    <name evidence="6" type="ORF">SMCB_0961</name>
</gene>
<reference evidence="6 7" key="1">
    <citation type="journal article" date="2014" name="Nat. Commun.">
        <title>Physiological and genomic features of highly alkaliphilic hydrogen-utilizing Betaproteobacteria from a continental serpentinizing site.</title>
        <authorList>
            <person name="Suzuki S."/>
            <person name="Kuenen J.G."/>
            <person name="Schipper K."/>
            <person name="van der Velde S."/>
            <person name="Ishii S."/>
            <person name="Wu A."/>
            <person name="Sorokin D.Y."/>
            <person name="Tenney A."/>
            <person name="Meng X.Y."/>
            <person name="Morrill P.L."/>
            <person name="Kamagata Y."/>
            <person name="Muyzer G."/>
            <person name="Nealson K.H."/>
        </authorList>
    </citation>
    <scope>NUCLEOTIDE SEQUENCE [LARGE SCALE GENOMIC DNA]</scope>
    <source>
        <strain evidence="6 7">B1</strain>
    </source>
</reference>
<sequence length="287" mass="30082">MLLALTGCGTLRMEQPPTPAAVPPAPAPLRPPRLGLALGGGAARGFAHIGVIQVLEREGIRPALVAGTSAGSLVAVLYASGMSGQQLEQAALEMEEVVFTDWTLPLFNRGLLRGDALARWVNRMLNNRQLQELTLPVGVLATDLGNGEGVLFRRGDSGQAVRASSAVPGVFSPVPIAGRNYVDGGLVAPVPVQQARAMGAERVLAVDISSGLSDDYATDAVRVLLRTFTIMGQSINRLALAGADVALRPELDGIGSADFAARQRAIAAGRAAMERYLPQLRQQLLPV</sequence>
<keyword evidence="1 4" id="KW-0378">Hydrolase</keyword>
<organism evidence="6 7">
    <name type="scientific">Serpentinimonas maccroryi</name>
    <dbReference type="NCBI Taxonomy" id="1458426"/>
    <lineage>
        <taxon>Bacteria</taxon>
        <taxon>Pseudomonadati</taxon>
        <taxon>Pseudomonadota</taxon>
        <taxon>Betaproteobacteria</taxon>
        <taxon>Burkholderiales</taxon>
        <taxon>Comamonadaceae</taxon>
        <taxon>Serpentinimonas</taxon>
    </lineage>
</organism>
<keyword evidence="7" id="KW-1185">Reference proteome</keyword>
<evidence type="ECO:0000256" key="3">
    <source>
        <dbReference type="ARBA" id="ARBA00023098"/>
    </source>
</evidence>
<feature type="short sequence motif" description="GXSXG" evidence="4">
    <location>
        <begin position="67"/>
        <end position="71"/>
    </location>
</feature>
<dbReference type="GO" id="GO:0016042">
    <property type="term" value="P:lipid catabolic process"/>
    <property type="evidence" value="ECO:0007669"/>
    <property type="project" value="UniProtKB-UniRule"/>
</dbReference>
<feature type="active site" description="Proton acceptor" evidence="4">
    <location>
        <position position="183"/>
    </location>
</feature>
<evidence type="ECO:0000259" key="5">
    <source>
        <dbReference type="PROSITE" id="PS51635"/>
    </source>
</evidence>
<keyword evidence="3 4" id="KW-0443">Lipid metabolism</keyword>
<protein>
    <submittedName>
        <fullName evidence="6">Predicted esterase of the alpha-beta hydrolase superfamily</fullName>
    </submittedName>
</protein>
<feature type="short sequence motif" description="DGA/G" evidence="4">
    <location>
        <begin position="183"/>
        <end position="185"/>
    </location>
</feature>
<dbReference type="Gene3D" id="3.40.1090.10">
    <property type="entry name" value="Cytosolic phospholipase A2 catalytic domain"/>
    <property type="match status" value="1"/>
</dbReference>
<dbReference type="InterPro" id="IPR016035">
    <property type="entry name" value="Acyl_Trfase/lysoPLipase"/>
</dbReference>
<dbReference type="EMBL" id="AP014569">
    <property type="protein sequence ID" value="BAO83189.1"/>
    <property type="molecule type" value="Genomic_DNA"/>
</dbReference>
<dbReference type="CDD" id="cd07205">
    <property type="entry name" value="Pat_PNPLA6_PNPLA7_NTE1_like"/>
    <property type="match status" value="1"/>
</dbReference>
<evidence type="ECO:0000313" key="6">
    <source>
        <dbReference type="EMBL" id="BAO83189.1"/>
    </source>
</evidence>
<accession>A0A060NWA0</accession>
<dbReference type="OrthoDB" id="5290098at2"/>
<dbReference type="PROSITE" id="PS51635">
    <property type="entry name" value="PNPLA"/>
    <property type="match status" value="1"/>
</dbReference>
<dbReference type="AlphaFoldDB" id="A0A060NWA0"/>
<comment type="caution">
    <text evidence="4">Lacks conserved residue(s) required for the propagation of feature annotation.</text>
</comment>
<keyword evidence="2 4" id="KW-0442">Lipid degradation</keyword>
<evidence type="ECO:0000256" key="2">
    <source>
        <dbReference type="ARBA" id="ARBA00022963"/>
    </source>
</evidence>
<dbReference type="InterPro" id="IPR050301">
    <property type="entry name" value="NTE"/>
</dbReference>
<dbReference type="PANTHER" id="PTHR14226:SF76">
    <property type="entry name" value="NTE FAMILY PROTEIN RSSA"/>
    <property type="match status" value="1"/>
</dbReference>
<dbReference type="SUPFAM" id="SSF52151">
    <property type="entry name" value="FabD/lysophospholipase-like"/>
    <property type="match status" value="1"/>
</dbReference>
<feature type="active site" description="Nucleophile" evidence="4">
    <location>
        <position position="69"/>
    </location>
</feature>
<proteinExistence type="predicted"/>
<evidence type="ECO:0000256" key="1">
    <source>
        <dbReference type="ARBA" id="ARBA00022801"/>
    </source>
</evidence>
<dbReference type="Pfam" id="PF01734">
    <property type="entry name" value="Patatin"/>
    <property type="match status" value="1"/>
</dbReference>
<evidence type="ECO:0000256" key="4">
    <source>
        <dbReference type="PROSITE-ProRule" id="PRU01161"/>
    </source>
</evidence>
<dbReference type="KEGG" id="cbab:SMCB_0961"/>
<dbReference type="PANTHER" id="PTHR14226">
    <property type="entry name" value="NEUROPATHY TARGET ESTERASE/SWISS CHEESE D.MELANOGASTER"/>
    <property type="match status" value="1"/>
</dbReference>